<feature type="region of interest" description="Disordered" evidence="1">
    <location>
        <begin position="148"/>
        <end position="167"/>
    </location>
</feature>
<dbReference type="EMBL" id="GABZ01002811">
    <property type="protein sequence ID" value="JAA50714.1"/>
    <property type="molecule type" value="mRNA"/>
</dbReference>
<name>K9J4U4_DESRO</name>
<protein>
    <submittedName>
        <fullName evidence="2">Uncharacterized protein</fullName>
    </submittedName>
</protein>
<evidence type="ECO:0000256" key="1">
    <source>
        <dbReference type="SAM" id="MobiDB-lite"/>
    </source>
</evidence>
<evidence type="ECO:0000313" key="2">
    <source>
        <dbReference type="EMBL" id="JAA50714.1"/>
    </source>
</evidence>
<feature type="non-terminal residue" evidence="2">
    <location>
        <position position="1"/>
    </location>
</feature>
<dbReference type="AlphaFoldDB" id="K9J4U4"/>
<proteinExistence type="evidence at transcript level"/>
<sequence>RALGPFPCSACRLAHGPWVAAQFSHEVLLSSVPHHRELPAAPLLGWSEEISCCKMGSGLVCVTYRQPILSLLKEKLNLASFLKTEGEGRPCYLGTMSNKEQLDRTLTASLPFPALLWLTGALSRKTQHSFHWGVVVLWPERPLLLTPPHFARKRPGRGPDIPTTQAE</sequence>
<organism evidence="2">
    <name type="scientific">Desmodus rotundus</name>
    <name type="common">Vampire bat</name>
    <dbReference type="NCBI Taxonomy" id="9430"/>
    <lineage>
        <taxon>Eukaryota</taxon>
        <taxon>Metazoa</taxon>
        <taxon>Chordata</taxon>
        <taxon>Craniata</taxon>
        <taxon>Vertebrata</taxon>
        <taxon>Euteleostomi</taxon>
        <taxon>Mammalia</taxon>
        <taxon>Eutheria</taxon>
        <taxon>Laurasiatheria</taxon>
        <taxon>Chiroptera</taxon>
        <taxon>Yangochiroptera</taxon>
        <taxon>Phyllostomidae</taxon>
        <taxon>Desmodontinae</taxon>
        <taxon>Desmodus</taxon>
    </lineage>
</organism>
<reference evidence="2" key="1">
    <citation type="submission" date="2012-11" db="EMBL/GenBank/DDBJ databases">
        <title>The Vampirome: Transcriptome and Proteome Analysis of the Submandibular and Accessory Glands of the Vampire Bat and Vector of Human Rabies, Desmodus rotundus.</title>
        <authorList>
            <person name="Francischetti I.M.B."/>
            <person name="Assumpcao T.C.F."/>
            <person name="Ma D."/>
            <person name="Vicente E.C."/>
            <person name="Ribeiro J.M.C."/>
        </authorList>
    </citation>
    <scope>NUCLEOTIDE SEQUENCE</scope>
    <source>
        <tissue evidence="2">Salivary gland</tissue>
    </source>
</reference>
<accession>K9J4U4</accession>